<reference evidence="1" key="2">
    <citation type="submission" date="2020-01" db="EMBL/GenBank/DDBJ databases">
        <title>Bacteria Cultured from War Wounds Associated with the Conflict in Eastern Ukraine.</title>
        <authorList>
            <person name="Snesrud E."/>
            <person name="Galac M.R."/>
            <person name="Mc Gann P."/>
            <person name="Valentine K."/>
            <person name="Viacheslav K."/>
        </authorList>
    </citation>
    <scope>NUCLEOTIDE SEQUENCE</scope>
    <source>
        <strain evidence="1">VNMU148</strain>
    </source>
</reference>
<organism evidence="2 3">
    <name type="scientific">Pseudomonas aeruginosa</name>
    <dbReference type="NCBI Taxonomy" id="287"/>
    <lineage>
        <taxon>Bacteria</taxon>
        <taxon>Pseudomonadati</taxon>
        <taxon>Pseudomonadota</taxon>
        <taxon>Gammaproteobacteria</taxon>
        <taxon>Pseudomonadales</taxon>
        <taxon>Pseudomonadaceae</taxon>
        <taxon>Pseudomonas</taxon>
    </lineage>
</organism>
<dbReference type="AlphaFoldDB" id="A0A241XQ91"/>
<dbReference type="Proteomes" id="UP000194857">
    <property type="component" value="Unassembled WGS sequence"/>
</dbReference>
<comment type="caution">
    <text evidence="2">The sequence shown here is derived from an EMBL/GenBank/DDBJ whole genome shotgun (WGS) entry which is preliminary data.</text>
</comment>
<name>A0A241XQ91_PSEAI</name>
<proteinExistence type="predicted"/>
<dbReference type="EMBL" id="WXZT01000012">
    <property type="protein sequence ID" value="MZZ14019.1"/>
    <property type="molecule type" value="Genomic_DNA"/>
</dbReference>
<gene>
    <name evidence="2" type="ORF">CAZ10_19165</name>
    <name evidence="1" type="ORF">GUL26_17355</name>
</gene>
<accession>A0A241XQ91</accession>
<evidence type="ECO:0000313" key="2">
    <source>
        <dbReference type="EMBL" id="OTI60405.1"/>
    </source>
</evidence>
<reference evidence="2 3" key="1">
    <citation type="submission" date="2017-05" db="EMBL/GenBank/DDBJ databases">
        <authorList>
            <person name="Song R."/>
            <person name="Chenine A.L."/>
            <person name="Ruprecht R.M."/>
        </authorList>
    </citation>
    <scope>NUCLEOTIDE SEQUENCE [LARGE SCALE GENOMIC DNA]</scope>
    <source>
        <strain evidence="2 3">S567_C10_BS</strain>
    </source>
</reference>
<dbReference type="Proteomes" id="UP000644192">
    <property type="component" value="Unassembled WGS sequence"/>
</dbReference>
<sequence>MTNAINDRLQKTLNGLNVDSRLSNWLWHFLKGQAPHANLGELGSPGMRDRIADLIQNTPTGAEFVEAQSAMSLLPEKDLEWITNNKRQNLFVARKLIEKNGNHPIIGATTLTGRSLTITTIDIWAVEISQKLWLINQVKYEWEQHSSSDYIFKWLDGADATQKLETAWEITKNKHSLLTFQQSPPQEKDDFITLLDSQFISIHEKILLMDSIKKRWSQNKYRAKLTGKKQYNFILSDKAINRLDKLADKHDLKRTEVLEILLQMEEEKGTYIQEKKSITKGIT</sequence>
<dbReference type="EMBL" id="NFFZ01000009">
    <property type="protein sequence ID" value="OTI60405.1"/>
    <property type="molecule type" value="Genomic_DNA"/>
</dbReference>
<evidence type="ECO:0000313" key="1">
    <source>
        <dbReference type="EMBL" id="MZZ14019.1"/>
    </source>
</evidence>
<dbReference type="RefSeq" id="WP_071534526.1">
    <property type="nucleotide sequence ID" value="NZ_CAADLW010000194.1"/>
</dbReference>
<evidence type="ECO:0000313" key="3">
    <source>
        <dbReference type="Proteomes" id="UP000194857"/>
    </source>
</evidence>
<protein>
    <submittedName>
        <fullName evidence="2">Uncharacterized protein</fullName>
    </submittedName>
</protein>